<dbReference type="InterPro" id="IPR001849">
    <property type="entry name" value="PH_domain"/>
</dbReference>
<feature type="domain" description="PLAT" evidence="3">
    <location>
        <begin position="207"/>
        <end position="328"/>
    </location>
</feature>
<comment type="caution">
    <text evidence="4">The sequence shown here is derived from an EMBL/GenBank/DDBJ whole genome shotgun (WGS) entry which is preliminary data.</text>
</comment>
<protein>
    <recommendedName>
        <fullName evidence="6">PH domain-containing protein</fullName>
    </recommendedName>
</protein>
<dbReference type="EMBL" id="JALJOV010000507">
    <property type="protein sequence ID" value="KAK9863169.1"/>
    <property type="molecule type" value="Genomic_DNA"/>
</dbReference>
<comment type="caution">
    <text evidence="1">Lacks conserved residue(s) required for the propagation of feature annotation.</text>
</comment>
<dbReference type="InterPro" id="IPR052970">
    <property type="entry name" value="Inner_ear_hair_cell_LOXHD"/>
</dbReference>
<dbReference type="Proteomes" id="UP001485043">
    <property type="component" value="Unassembled WGS sequence"/>
</dbReference>
<reference evidence="4 5" key="1">
    <citation type="journal article" date="2024" name="Nat. Commun.">
        <title>Phylogenomics reveals the evolutionary origins of lichenization in chlorophyte algae.</title>
        <authorList>
            <person name="Puginier C."/>
            <person name="Libourel C."/>
            <person name="Otte J."/>
            <person name="Skaloud P."/>
            <person name="Haon M."/>
            <person name="Grisel S."/>
            <person name="Petersen M."/>
            <person name="Berrin J.G."/>
            <person name="Delaux P.M."/>
            <person name="Dal Grande F."/>
            <person name="Keller J."/>
        </authorList>
    </citation>
    <scope>NUCLEOTIDE SEQUENCE [LARGE SCALE GENOMIC DNA]</scope>
    <source>
        <strain evidence="4 5">SAG 2523</strain>
    </source>
</reference>
<organism evidence="4 5">
    <name type="scientific">Apatococcus fuscideae</name>
    <dbReference type="NCBI Taxonomy" id="2026836"/>
    <lineage>
        <taxon>Eukaryota</taxon>
        <taxon>Viridiplantae</taxon>
        <taxon>Chlorophyta</taxon>
        <taxon>core chlorophytes</taxon>
        <taxon>Trebouxiophyceae</taxon>
        <taxon>Chlorellales</taxon>
        <taxon>Chlorellaceae</taxon>
        <taxon>Apatococcus</taxon>
    </lineage>
</organism>
<dbReference type="SUPFAM" id="SSF49723">
    <property type="entry name" value="Lipase/lipooxygenase domain (PLAT/LH2 domain)"/>
    <property type="match status" value="1"/>
</dbReference>
<dbReference type="PANTHER" id="PTHR45901:SF3">
    <property type="entry name" value="LIPOXYGENASE HOMOLOGY DOMAIN-CONTAINING PROTEIN 1"/>
    <property type="match status" value="1"/>
</dbReference>
<dbReference type="InterPro" id="IPR001024">
    <property type="entry name" value="PLAT/LH2_dom"/>
</dbReference>
<dbReference type="CDD" id="cd00821">
    <property type="entry name" value="PH"/>
    <property type="match status" value="1"/>
</dbReference>
<dbReference type="Gene3D" id="2.40.180.10">
    <property type="entry name" value="Catalase core domain"/>
    <property type="match status" value="1"/>
</dbReference>
<evidence type="ECO:0000313" key="4">
    <source>
        <dbReference type="EMBL" id="KAK9863169.1"/>
    </source>
</evidence>
<evidence type="ECO:0000259" key="3">
    <source>
        <dbReference type="PROSITE" id="PS50095"/>
    </source>
</evidence>
<dbReference type="AlphaFoldDB" id="A0AAW1T363"/>
<dbReference type="SMART" id="SM00308">
    <property type="entry name" value="LH2"/>
    <property type="match status" value="1"/>
</dbReference>
<name>A0AAW1T363_9CHLO</name>
<dbReference type="Pfam" id="PF01477">
    <property type="entry name" value="PLAT"/>
    <property type="match status" value="1"/>
</dbReference>
<proteinExistence type="predicted"/>
<dbReference type="SUPFAM" id="SSF50729">
    <property type="entry name" value="PH domain-like"/>
    <property type="match status" value="1"/>
</dbReference>
<dbReference type="PROSITE" id="PS50095">
    <property type="entry name" value="PLAT"/>
    <property type="match status" value="1"/>
</dbReference>
<sequence>MVSLEAARHSGWLLHARHKGAFTHWSKQLVYLLEDKLVFVVPETHDTGAVRYFPLDRIPVRGMPRGFQPRPGIAIVDNRHMELSWAKSPSLRRERWASCIFSIQVGNRTHMLAAPTSKDAQVWVELITEAWMHCIRHPHRRLVLAPADHPLLGFVGHSLPYDAFLTEPVPQGIDSKLLGGSGGSIAQPQTAGVAGWQGKHAGSSCGAIYSIKTITGSCQAAATDARVYVELYGADSQRGSGQQRLITHKPSQFAPGCINQFEVTCVDVGEPCRVMIFHDSSGAQPRWFLEGLHISKKVKGRPPKWMHFPCGQWLAADQGDGRIARILMPRVIRVQHYNGMHDAAEHELPGLLQEMPQTVAQVQKPPASKLHQTSGDSCRSTKIQAVRPRIPQVEPRTLHAEGHRGEQSGKADIMQRYLEAPNDSSPEHF</sequence>
<accession>A0AAW1T363</accession>
<evidence type="ECO:0000256" key="1">
    <source>
        <dbReference type="PROSITE-ProRule" id="PRU00152"/>
    </source>
</evidence>
<feature type="domain" description="PH" evidence="2">
    <location>
        <begin position="6"/>
        <end position="132"/>
    </location>
</feature>
<dbReference type="InterPro" id="IPR011993">
    <property type="entry name" value="PH-like_dom_sf"/>
</dbReference>
<dbReference type="SMART" id="SM00233">
    <property type="entry name" value="PH"/>
    <property type="match status" value="1"/>
</dbReference>
<evidence type="ECO:0008006" key="6">
    <source>
        <dbReference type="Google" id="ProtNLM"/>
    </source>
</evidence>
<dbReference type="PROSITE" id="PS50003">
    <property type="entry name" value="PH_DOMAIN"/>
    <property type="match status" value="1"/>
</dbReference>
<dbReference type="InterPro" id="IPR036392">
    <property type="entry name" value="PLAT/LH2_dom_sf"/>
</dbReference>
<dbReference type="Gene3D" id="2.30.29.30">
    <property type="entry name" value="Pleckstrin-homology domain (PH domain)/Phosphotyrosine-binding domain (PTB)"/>
    <property type="match status" value="1"/>
</dbReference>
<keyword evidence="5" id="KW-1185">Reference proteome</keyword>
<dbReference type="PANTHER" id="PTHR45901">
    <property type="entry name" value="PROTEIN CBG12474"/>
    <property type="match status" value="1"/>
</dbReference>
<gene>
    <name evidence="4" type="ORF">WJX84_006220</name>
</gene>
<evidence type="ECO:0000313" key="5">
    <source>
        <dbReference type="Proteomes" id="UP001485043"/>
    </source>
</evidence>
<evidence type="ECO:0000259" key="2">
    <source>
        <dbReference type="PROSITE" id="PS50003"/>
    </source>
</evidence>